<comment type="caution">
    <text evidence="4">The sequence shown here is derived from an EMBL/GenBank/DDBJ whole genome shotgun (WGS) entry which is preliminary data.</text>
</comment>
<dbReference type="InterPro" id="IPR013761">
    <property type="entry name" value="SAM/pointed_sf"/>
</dbReference>
<proteinExistence type="predicted"/>
<feature type="region of interest" description="Disordered" evidence="2">
    <location>
        <begin position="222"/>
        <end position="248"/>
    </location>
</feature>
<keyword evidence="5" id="KW-1185">Reference proteome</keyword>
<reference evidence="4 5" key="1">
    <citation type="journal article" date="2024" name="BMC Genomics">
        <title>De novo assembly and annotation of Popillia japonica's genome with initial clues to its potential as an invasive pest.</title>
        <authorList>
            <person name="Cucini C."/>
            <person name="Boschi S."/>
            <person name="Funari R."/>
            <person name="Cardaioli E."/>
            <person name="Iannotti N."/>
            <person name="Marturano G."/>
            <person name="Paoli F."/>
            <person name="Bruttini M."/>
            <person name="Carapelli A."/>
            <person name="Frati F."/>
            <person name="Nardi F."/>
        </authorList>
    </citation>
    <scope>NUCLEOTIDE SEQUENCE [LARGE SCALE GENOMIC DNA]</scope>
    <source>
        <strain evidence="4">DMR45628</strain>
    </source>
</reference>
<protein>
    <submittedName>
        <fullName evidence="4">SH2 domain</fullName>
    </submittedName>
</protein>
<evidence type="ECO:0000313" key="5">
    <source>
        <dbReference type="Proteomes" id="UP001458880"/>
    </source>
</evidence>
<dbReference type="SMART" id="SM00252">
    <property type="entry name" value="SH2"/>
    <property type="match status" value="1"/>
</dbReference>
<accession>A0AAW1KGN9</accession>
<dbReference type="AlphaFoldDB" id="A0AAW1KGN9"/>
<keyword evidence="1" id="KW-0727">SH2 domain</keyword>
<dbReference type="Gene3D" id="3.30.505.10">
    <property type="entry name" value="SH2 domain"/>
    <property type="match status" value="1"/>
</dbReference>
<evidence type="ECO:0000256" key="1">
    <source>
        <dbReference type="PROSITE-ProRule" id="PRU00191"/>
    </source>
</evidence>
<sequence>MSQTALKRIEALDEAELRRFLKTNGMGPCLKVFELEHINGKKFLNLSKNDFVRWKKTIFESEIKTIEKFLKSVKDNPAGYLKEEGLADKKCHPTRTRKSTFYFDLSPTYEDIPLNINDITSQPAQSTTLQEINFSFESADKLPDSCAEKKRPPIPKKPLILRENSCRSMRGSSFSKKSILADRSEFIGELEKKLEYKRSVKEVLTTPKRPLRLKLDEKEDEEMVFDEVSQKDSKEDPATPSEKLEGVNDSMEIADQNSQKDRLADYLEARKCPSLSPNDSKYYLDLSRDEAEVYLKIKAKDGGYLFRPSTRYYCAMSVLFESDVHHIPVQSSDGKRLELAIQGNNKQFDSLDEIVDYFNLNPIQAATFQKIIRLNSHISINE</sequence>
<dbReference type="Gene3D" id="1.10.150.50">
    <property type="entry name" value="Transcription Factor, Ets-1"/>
    <property type="match status" value="1"/>
</dbReference>
<dbReference type="CDD" id="cd00173">
    <property type="entry name" value="SH2"/>
    <property type="match status" value="1"/>
</dbReference>
<organism evidence="4 5">
    <name type="scientific">Popillia japonica</name>
    <name type="common">Japanese beetle</name>
    <dbReference type="NCBI Taxonomy" id="7064"/>
    <lineage>
        <taxon>Eukaryota</taxon>
        <taxon>Metazoa</taxon>
        <taxon>Ecdysozoa</taxon>
        <taxon>Arthropoda</taxon>
        <taxon>Hexapoda</taxon>
        <taxon>Insecta</taxon>
        <taxon>Pterygota</taxon>
        <taxon>Neoptera</taxon>
        <taxon>Endopterygota</taxon>
        <taxon>Coleoptera</taxon>
        <taxon>Polyphaga</taxon>
        <taxon>Scarabaeiformia</taxon>
        <taxon>Scarabaeidae</taxon>
        <taxon>Rutelinae</taxon>
        <taxon>Popillia</taxon>
    </lineage>
</organism>
<evidence type="ECO:0000313" key="4">
    <source>
        <dbReference type="EMBL" id="KAK9717268.1"/>
    </source>
</evidence>
<evidence type="ECO:0000256" key="2">
    <source>
        <dbReference type="SAM" id="MobiDB-lite"/>
    </source>
</evidence>
<dbReference type="InterPro" id="IPR036860">
    <property type="entry name" value="SH2_dom_sf"/>
</dbReference>
<dbReference type="Pfam" id="PF00017">
    <property type="entry name" value="SH2"/>
    <property type="match status" value="1"/>
</dbReference>
<feature type="compositionally biased region" description="Basic and acidic residues" evidence="2">
    <location>
        <begin position="228"/>
        <end position="246"/>
    </location>
</feature>
<dbReference type="SUPFAM" id="SSF55550">
    <property type="entry name" value="SH2 domain"/>
    <property type="match status" value="1"/>
</dbReference>
<dbReference type="InterPro" id="IPR000980">
    <property type="entry name" value="SH2"/>
</dbReference>
<dbReference type="Proteomes" id="UP001458880">
    <property type="component" value="Unassembled WGS sequence"/>
</dbReference>
<dbReference type="EMBL" id="JASPKY010000244">
    <property type="protein sequence ID" value="KAK9717268.1"/>
    <property type="molecule type" value="Genomic_DNA"/>
</dbReference>
<feature type="domain" description="SH2" evidence="3">
    <location>
        <begin position="281"/>
        <end position="378"/>
    </location>
</feature>
<name>A0AAW1KGN9_POPJA</name>
<dbReference type="PROSITE" id="PS50001">
    <property type="entry name" value="SH2"/>
    <property type="match status" value="1"/>
</dbReference>
<evidence type="ECO:0000259" key="3">
    <source>
        <dbReference type="PROSITE" id="PS50001"/>
    </source>
</evidence>
<gene>
    <name evidence="4" type="ORF">QE152_g24243</name>
</gene>